<dbReference type="InterPro" id="IPR002394">
    <property type="entry name" value="Nicotinic_acetylcholine_rcpt"/>
</dbReference>
<evidence type="ECO:0000256" key="6">
    <source>
        <dbReference type="ARBA" id="ARBA00023136"/>
    </source>
</evidence>
<evidence type="ECO:0000313" key="12">
    <source>
        <dbReference type="EMBL" id="TNM94979.1"/>
    </source>
</evidence>
<keyword evidence="1" id="KW-0813">Transport</keyword>
<reference evidence="12 13" key="1">
    <citation type="submission" date="2019-04" db="EMBL/GenBank/DDBJ databases">
        <title>The sequence and de novo assembly of Takifugu bimaculatus genome using PacBio and Hi-C technologies.</title>
        <authorList>
            <person name="Xu P."/>
            <person name="Liu B."/>
            <person name="Zhou Z."/>
        </authorList>
    </citation>
    <scope>NUCLEOTIDE SEQUENCE [LARGE SCALE GENOMIC DNA]</scope>
    <source>
        <strain evidence="12">TB-2018</strain>
        <tissue evidence="12">Muscle</tissue>
    </source>
</reference>
<comment type="caution">
    <text evidence="12">The sequence shown here is derived from an EMBL/GenBank/DDBJ whole genome shotgun (WGS) entry which is preliminary data.</text>
</comment>
<comment type="subcellular location">
    <subcellularLocation>
        <location evidence="10">Synaptic cell membrane</location>
        <topology evidence="10">Multi-pass membrane protein</topology>
    </subcellularLocation>
</comment>
<dbReference type="PRINTS" id="PR00254">
    <property type="entry name" value="NICOTINICR"/>
</dbReference>
<dbReference type="InterPro" id="IPR006201">
    <property type="entry name" value="Neur_channel"/>
</dbReference>
<proteinExistence type="predicted"/>
<dbReference type="InterPro" id="IPR006202">
    <property type="entry name" value="Neur_chan_lig-bd"/>
</dbReference>
<dbReference type="Pfam" id="PF02931">
    <property type="entry name" value="Neur_chan_LBD"/>
    <property type="match status" value="1"/>
</dbReference>
<evidence type="ECO:0000256" key="10">
    <source>
        <dbReference type="ARBA" id="ARBA00034099"/>
    </source>
</evidence>
<evidence type="ECO:0000256" key="7">
    <source>
        <dbReference type="ARBA" id="ARBA00023170"/>
    </source>
</evidence>
<keyword evidence="6" id="KW-0472">Membrane</keyword>
<keyword evidence="9" id="KW-0407">Ion channel</keyword>
<protein>
    <recommendedName>
        <fullName evidence="11">Neurotransmitter-gated ion-channel ligand-binding domain-containing protein</fullName>
    </recommendedName>
</protein>
<name>A0A4Z2BSB0_9TELE</name>
<evidence type="ECO:0000313" key="13">
    <source>
        <dbReference type="Proteomes" id="UP000516260"/>
    </source>
</evidence>
<feature type="domain" description="Neurotransmitter-gated ion-channel ligand-binding" evidence="11">
    <location>
        <begin position="53"/>
        <end position="143"/>
    </location>
</feature>
<dbReference type="Proteomes" id="UP000516260">
    <property type="component" value="Chromosome 19"/>
</dbReference>
<keyword evidence="3" id="KW-0812">Transmembrane</keyword>
<dbReference type="EMBL" id="SWLE01000011">
    <property type="protein sequence ID" value="TNM94979.1"/>
    <property type="molecule type" value="Genomic_DNA"/>
</dbReference>
<dbReference type="GO" id="GO:0022848">
    <property type="term" value="F:acetylcholine-gated monoatomic cation-selective channel activity"/>
    <property type="evidence" value="ECO:0007669"/>
    <property type="project" value="InterPro"/>
</dbReference>
<evidence type="ECO:0000256" key="4">
    <source>
        <dbReference type="ARBA" id="ARBA00023018"/>
    </source>
</evidence>
<evidence type="ECO:0000256" key="8">
    <source>
        <dbReference type="ARBA" id="ARBA00023286"/>
    </source>
</evidence>
<keyword evidence="5" id="KW-0406">Ion transport</keyword>
<dbReference type="PRINTS" id="PR00252">
    <property type="entry name" value="NRIONCHANNEL"/>
</dbReference>
<keyword evidence="2" id="KW-1003">Cell membrane</keyword>
<dbReference type="GO" id="GO:0004888">
    <property type="term" value="F:transmembrane signaling receptor activity"/>
    <property type="evidence" value="ECO:0007669"/>
    <property type="project" value="InterPro"/>
</dbReference>
<evidence type="ECO:0000259" key="11">
    <source>
        <dbReference type="Pfam" id="PF02931"/>
    </source>
</evidence>
<keyword evidence="8" id="KW-1071">Ligand-gated ion channel</keyword>
<keyword evidence="7" id="KW-0675">Receptor</keyword>
<evidence type="ECO:0000256" key="3">
    <source>
        <dbReference type="ARBA" id="ARBA00022692"/>
    </source>
</evidence>
<dbReference type="PANTHER" id="PTHR18945">
    <property type="entry name" value="NEUROTRANSMITTER GATED ION CHANNEL"/>
    <property type="match status" value="1"/>
</dbReference>
<sequence length="143" mass="16734">MLQNSLWREKAADWFTQTGQPFKRPLAKGLGQQPDAGSQAFWMLEKTHSHAEDDLFKKLFAGYNKYSRPVPNVTDVVIVKFGLSIAQLIDVDEKNQMMTTNVWLKQEWNDYKLRWRPSDYDNVTSIRVPSELIWVPDIVLYNK</sequence>
<keyword evidence="4" id="KW-0770">Synapse</keyword>
<dbReference type="InterPro" id="IPR036734">
    <property type="entry name" value="Neur_chan_lig-bd_sf"/>
</dbReference>
<dbReference type="GO" id="GO:0045211">
    <property type="term" value="C:postsynaptic membrane"/>
    <property type="evidence" value="ECO:0007669"/>
    <property type="project" value="InterPro"/>
</dbReference>
<evidence type="ECO:0000256" key="2">
    <source>
        <dbReference type="ARBA" id="ARBA00022475"/>
    </source>
</evidence>
<evidence type="ECO:0000256" key="5">
    <source>
        <dbReference type="ARBA" id="ARBA00023065"/>
    </source>
</evidence>
<dbReference type="SUPFAM" id="SSF63712">
    <property type="entry name" value="Nicotinic receptor ligand binding domain-like"/>
    <property type="match status" value="1"/>
</dbReference>
<evidence type="ECO:0000256" key="9">
    <source>
        <dbReference type="ARBA" id="ARBA00023303"/>
    </source>
</evidence>
<evidence type="ECO:0000256" key="1">
    <source>
        <dbReference type="ARBA" id="ARBA00022448"/>
    </source>
</evidence>
<gene>
    <name evidence="12" type="ORF">fugu_017738</name>
</gene>
<keyword evidence="13" id="KW-1185">Reference proteome</keyword>
<dbReference type="AlphaFoldDB" id="A0A4Z2BSB0"/>
<dbReference type="Gene3D" id="2.70.170.10">
    <property type="entry name" value="Neurotransmitter-gated ion-channel ligand-binding domain"/>
    <property type="match status" value="1"/>
</dbReference>
<organism evidence="12 13">
    <name type="scientific">Takifugu bimaculatus</name>
    <dbReference type="NCBI Taxonomy" id="433685"/>
    <lineage>
        <taxon>Eukaryota</taxon>
        <taxon>Metazoa</taxon>
        <taxon>Chordata</taxon>
        <taxon>Craniata</taxon>
        <taxon>Vertebrata</taxon>
        <taxon>Euteleostomi</taxon>
        <taxon>Actinopterygii</taxon>
        <taxon>Neopterygii</taxon>
        <taxon>Teleostei</taxon>
        <taxon>Neoteleostei</taxon>
        <taxon>Acanthomorphata</taxon>
        <taxon>Eupercaria</taxon>
        <taxon>Tetraodontiformes</taxon>
        <taxon>Tetradontoidea</taxon>
        <taxon>Tetraodontidae</taxon>
        <taxon>Takifugu</taxon>
    </lineage>
</organism>
<accession>A0A4Z2BSB0</accession>